<feature type="region of interest" description="Disordered" evidence="1">
    <location>
        <begin position="48"/>
        <end position="69"/>
    </location>
</feature>
<sequence>MPVEVAGLCSIWGLGVGLEMGACVFEFSRTGEVKINVAHPLRSRTPAALGNAAESQGEEPGSTGSAFEGHHYCLICPCGL</sequence>
<proteinExistence type="predicted"/>
<organism evidence="2 3">
    <name type="scientific">Aldrovandia affinis</name>
    <dbReference type="NCBI Taxonomy" id="143900"/>
    <lineage>
        <taxon>Eukaryota</taxon>
        <taxon>Metazoa</taxon>
        <taxon>Chordata</taxon>
        <taxon>Craniata</taxon>
        <taxon>Vertebrata</taxon>
        <taxon>Euteleostomi</taxon>
        <taxon>Actinopterygii</taxon>
        <taxon>Neopterygii</taxon>
        <taxon>Teleostei</taxon>
        <taxon>Notacanthiformes</taxon>
        <taxon>Halosauridae</taxon>
        <taxon>Aldrovandia</taxon>
    </lineage>
</organism>
<comment type="caution">
    <text evidence="2">The sequence shown here is derived from an EMBL/GenBank/DDBJ whole genome shotgun (WGS) entry which is preliminary data.</text>
</comment>
<evidence type="ECO:0000256" key="1">
    <source>
        <dbReference type="SAM" id="MobiDB-lite"/>
    </source>
</evidence>
<reference evidence="2" key="1">
    <citation type="journal article" date="2023" name="Science">
        <title>Genome structures resolve the early diversification of teleost fishes.</title>
        <authorList>
            <person name="Parey E."/>
            <person name="Louis A."/>
            <person name="Montfort J."/>
            <person name="Bouchez O."/>
            <person name="Roques C."/>
            <person name="Iampietro C."/>
            <person name="Lluch J."/>
            <person name="Castinel A."/>
            <person name="Donnadieu C."/>
            <person name="Desvignes T."/>
            <person name="Floi Bucao C."/>
            <person name="Jouanno E."/>
            <person name="Wen M."/>
            <person name="Mejri S."/>
            <person name="Dirks R."/>
            <person name="Jansen H."/>
            <person name="Henkel C."/>
            <person name="Chen W.J."/>
            <person name="Zahm M."/>
            <person name="Cabau C."/>
            <person name="Klopp C."/>
            <person name="Thompson A.W."/>
            <person name="Robinson-Rechavi M."/>
            <person name="Braasch I."/>
            <person name="Lecointre G."/>
            <person name="Bobe J."/>
            <person name="Postlethwait J.H."/>
            <person name="Berthelot C."/>
            <person name="Roest Crollius H."/>
            <person name="Guiguen Y."/>
        </authorList>
    </citation>
    <scope>NUCLEOTIDE SEQUENCE</scope>
    <source>
        <strain evidence="2">NC1722</strain>
    </source>
</reference>
<keyword evidence="3" id="KW-1185">Reference proteome</keyword>
<evidence type="ECO:0000313" key="2">
    <source>
        <dbReference type="EMBL" id="KAJ8403022.1"/>
    </source>
</evidence>
<dbReference type="EMBL" id="JAINUG010000060">
    <property type="protein sequence ID" value="KAJ8403022.1"/>
    <property type="molecule type" value="Genomic_DNA"/>
</dbReference>
<accession>A0AAD7SI44</accession>
<evidence type="ECO:0000313" key="3">
    <source>
        <dbReference type="Proteomes" id="UP001221898"/>
    </source>
</evidence>
<dbReference type="Proteomes" id="UP001221898">
    <property type="component" value="Unassembled WGS sequence"/>
</dbReference>
<gene>
    <name evidence="2" type="ORF">AAFF_G00359380</name>
</gene>
<name>A0AAD7SI44_9TELE</name>
<dbReference type="AlphaFoldDB" id="A0AAD7SI44"/>
<protein>
    <submittedName>
        <fullName evidence="2">Uncharacterized protein</fullName>
    </submittedName>
</protein>